<evidence type="ECO:0000313" key="3">
    <source>
        <dbReference type="Proteomes" id="UP000295221"/>
    </source>
</evidence>
<evidence type="ECO:0000313" key="2">
    <source>
        <dbReference type="EMBL" id="TCO08827.1"/>
    </source>
</evidence>
<dbReference type="EMBL" id="SLWK01000004">
    <property type="protein sequence ID" value="TCO08827.1"/>
    <property type="molecule type" value="Genomic_DNA"/>
</dbReference>
<name>A0A4R2GJT0_9BACT</name>
<evidence type="ECO:0000256" key="1">
    <source>
        <dbReference type="SAM" id="MobiDB-lite"/>
    </source>
</evidence>
<proteinExistence type="predicted"/>
<sequence length="50" mass="5657">MGSIEKRIIDFIRRIIKKPLFSGTDISNSNSSEPKHQRDATHMSSELTIA</sequence>
<gene>
    <name evidence="2" type="ORF">EV194_104138</name>
</gene>
<reference evidence="2 3" key="1">
    <citation type="submission" date="2019-03" db="EMBL/GenBank/DDBJ databases">
        <title>Genomic Encyclopedia of Type Strains, Phase IV (KMG-IV): sequencing the most valuable type-strain genomes for metagenomic binning, comparative biology and taxonomic classification.</title>
        <authorList>
            <person name="Goeker M."/>
        </authorList>
    </citation>
    <scope>NUCLEOTIDE SEQUENCE [LARGE SCALE GENOMIC DNA]</scope>
    <source>
        <strain evidence="2 3">DSM 24179</strain>
    </source>
</reference>
<protein>
    <submittedName>
        <fullName evidence="2">Uncharacterized protein</fullName>
    </submittedName>
</protein>
<organism evidence="2 3">
    <name type="scientific">Natronoflexus pectinivorans</name>
    <dbReference type="NCBI Taxonomy" id="682526"/>
    <lineage>
        <taxon>Bacteria</taxon>
        <taxon>Pseudomonadati</taxon>
        <taxon>Bacteroidota</taxon>
        <taxon>Bacteroidia</taxon>
        <taxon>Marinilabiliales</taxon>
        <taxon>Marinilabiliaceae</taxon>
        <taxon>Natronoflexus</taxon>
    </lineage>
</organism>
<keyword evidence="3" id="KW-1185">Reference proteome</keyword>
<accession>A0A4R2GJT0</accession>
<feature type="region of interest" description="Disordered" evidence="1">
    <location>
        <begin position="22"/>
        <end position="50"/>
    </location>
</feature>
<comment type="caution">
    <text evidence="2">The sequence shown here is derived from an EMBL/GenBank/DDBJ whole genome shotgun (WGS) entry which is preliminary data.</text>
</comment>
<dbReference type="Proteomes" id="UP000295221">
    <property type="component" value="Unassembled WGS sequence"/>
</dbReference>
<dbReference type="AlphaFoldDB" id="A0A4R2GJT0"/>